<feature type="transmembrane region" description="Helical" evidence="1">
    <location>
        <begin position="176"/>
        <end position="198"/>
    </location>
</feature>
<dbReference type="OrthoDB" id="181905at2"/>
<feature type="transmembrane region" description="Helical" evidence="1">
    <location>
        <begin position="80"/>
        <end position="100"/>
    </location>
</feature>
<feature type="transmembrane region" description="Helical" evidence="1">
    <location>
        <begin position="12"/>
        <end position="32"/>
    </location>
</feature>
<dbReference type="RefSeq" id="WP_092780767.1">
    <property type="nucleotide sequence ID" value="NZ_FORA01000003.1"/>
</dbReference>
<feature type="transmembrane region" description="Helical" evidence="1">
    <location>
        <begin position="346"/>
        <end position="366"/>
    </location>
</feature>
<keyword evidence="3" id="KW-1185">Reference proteome</keyword>
<feature type="transmembrane region" description="Helical" evidence="1">
    <location>
        <begin position="281"/>
        <end position="299"/>
    </location>
</feature>
<keyword evidence="1" id="KW-1133">Transmembrane helix</keyword>
<dbReference type="STRING" id="390807.SAMN04488095_2382"/>
<evidence type="ECO:0000313" key="3">
    <source>
        <dbReference type="Proteomes" id="UP000199110"/>
    </source>
</evidence>
<dbReference type="InterPro" id="IPR036259">
    <property type="entry name" value="MFS_trans_sf"/>
</dbReference>
<dbReference type="EMBL" id="FORA01000003">
    <property type="protein sequence ID" value="SFJ27590.1"/>
    <property type="molecule type" value="Genomic_DNA"/>
</dbReference>
<dbReference type="Proteomes" id="UP000199110">
    <property type="component" value="Unassembled WGS sequence"/>
</dbReference>
<keyword evidence="1" id="KW-0472">Membrane</keyword>
<name>A0A1I3Q1S7_9RHOB</name>
<dbReference type="SUPFAM" id="SSF103473">
    <property type="entry name" value="MFS general substrate transporter"/>
    <property type="match status" value="1"/>
</dbReference>
<reference evidence="2 3" key="1">
    <citation type="submission" date="2016-10" db="EMBL/GenBank/DDBJ databases">
        <authorList>
            <person name="de Groot N.N."/>
        </authorList>
    </citation>
    <scope>NUCLEOTIDE SEQUENCE [LARGE SCALE GENOMIC DNA]</scope>
    <source>
        <strain evidence="2 3">DSM 19073</strain>
    </source>
</reference>
<sequence length="411" mass="42750">MSATLDLPRPGGLARYAGFAAMLSAAGLPIYIHAPKFYVDSYGVTLAQLAVALFLLRLIDVVQDPLLGRLAEVTRNHRAAMTWAAGAIMAGAMAMLFAVPPLLPPVWWFALSLAALFSAFSFLTICFYAQGVAKATQMGDGHVRLASWRETGALLGVCLAAALPTVLAGTGMPFTIYAAIFAGAVLVALAVMTPEWAARGPAPEGGLRRVLGDPTARRLLLIALVNATPVAVTSTLFLFFVADRLQAPGAEGPLLLLFFLSAAVAAPVWGRIAAKVGTARALMCGMGLAMVTFGFALPLGAGDTWAFALVCIGSGAALGADLTLLPAMFARRMEVIAPSAADGFGLWSFVNKATLAFAAIALFPILDAMGFVPGEPNNGAALWSLTALYAGLPLALKAIALFLMVRLGREV</sequence>
<accession>A0A1I3Q1S7</accession>
<feature type="transmembrane region" description="Helical" evidence="1">
    <location>
        <begin position="386"/>
        <end position="405"/>
    </location>
</feature>
<protein>
    <submittedName>
        <fullName evidence="2">Glycoside/pentoside/hexuronide:cation symporter, GPH family</fullName>
    </submittedName>
</protein>
<feature type="transmembrane region" description="Helical" evidence="1">
    <location>
        <begin position="219"/>
        <end position="242"/>
    </location>
</feature>
<gene>
    <name evidence="2" type="ORF">SAMN04488095_2382</name>
</gene>
<dbReference type="Pfam" id="PF13347">
    <property type="entry name" value="MFS_2"/>
    <property type="match status" value="1"/>
</dbReference>
<proteinExistence type="predicted"/>
<dbReference type="AlphaFoldDB" id="A0A1I3Q1S7"/>
<feature type="transmembrane region" description="Helical" evidence="1">
    <location>
        <begin position="151"/>
        <end position="170"/>
    </location>
</feature>
<feature type="transmembrane region" description="Helical" evidence="1">
    <location>
        <begin position="106"/>
        <end position="130"/>
    </location>
</feature>
<keyword evidence="1" id="KW-0812">Transmembrane</keyword>
<feature type="transmembrane region" description="Helical" evidence="1">
    <location>
        <begin position="38"/>
        <end position="59"/>
    </location>
</feature>
<evidence type="ECO:0000313" key="2">
    <source>
        <dbReference type="EMBL" id="SFJ27590.1"/>
    </source>
</evidence>
<dbReference type="Gene3D" id="1.20.1250.20">
    <property type="entry name" value="MFS general substrate transporter like domains"/>
    <property type="match status" value="1"/>
</dbReference>
<feature type="transmembrane region" description="Helical" evidence="1">
    <location>
        <begin position="305"/>
        <end position="325"/>
    </location>
</feature>
<feature type="transmembrane region" description="Helical" evidence="1">
    <location>
        <begin position="254"/>
        <end position="274"/>
    </location>
</feature>
<evidence type="ECO:0000256" key="1">
    <source>
        <dbReference type="SAM" id="Phobius"/>
    </source>
</evidence>
<organism evidence="2 3">
    <name type="scientific">Jannaschia pohangensis</name>
    <dbReference type="NCBI Taxonomy" id="390807"/>
    <lineage>
        <taxon>Bacteria</taxon>
        <taxon>Pseudomonadati</taxon>
        <taxon>Pseudomonadota</taxon>
        <taxon>Alphaproteobacteria</taxon>
        <taxon>Rhodobacterales</taxon>
        <taxon>Roseobacteraceae</taxon>
        <taxon>Jannaschia</taxon>
    </lineage>
</organism>